<dbReference type="PANTHER" id="PTHR22916:SF3">
    <property type="entry name" value="UDP-GLCNAC:BETAGAL BETA-1,3-N-ACETYLGLUCOSAMINYLTRANSFERASE-LIKE PROTEIN 1"/>
    <property type="match status" value="1"/>
</dbReference>
<dbReference type="Gene3D" id="3.90.550.10">
    <property type="entry name" value="Spore Coat Polysaccharide Biosynthesis Protein SpsA, Chain A"/>
    <property type="match status" value="2"/>
</dbReference>
<dbReference type="AlphaFoldDB" id="A0A239XPW9"/>
<accession>A0A239XPW9</accession>
<evidence type="ECO:0000313" key="3">
    <source>
        <dbReference type="Proteomes" id="UP000215196"/>
    </source>
</evidence>
<dbReference type="InterPro" id="IPR001173">
    <property type="entry name" value="Glyco_trans_2-like"/>
</dbReference>
<dbReference type="InterPro" id="IPR029044">
    <property type="entry name" value="Nucleotide-diphossugar_trans"/>
</dbReference>
<protein>
    <submittedName>
        <fullName evidence="2">Glycosyl transferase family 2</fullName>
    </submittedName>
</protein>
<dbReference type="EMBL" id="LT906465">
    <property type="protein sequence ID" value="SNV47948.1"/>
    <property type="molecule type" value="Genomic_DNA"/>
</dbReference>
<sequence length="570" mass="67583">MQNLLAIVIPYYKPDFFEETLKSVASQTDKRFTLYIGNDASPDDPFPLIEKYFLERNYHYFNYKENLGGKNLAMQWERILENVKEEWFQILGDDDMISENFVEEFYLKYDNLKDVNLIKSASIIIDENKQVHHSKSLNFIEGMYNIIDFFLEKQEGKINSSLSEHIFRNSAFQKVGFKKYPLAWHSDDFIQLQLGISKPQFYFLSKTVVTIKETTKSISGNSDLQEIKSKAEDIFYKNCIAHIRTYGNNNQRDKFSTIMLNNQQSISAKKIFFKLHPAPSALVKLSRFYGFRILKKIINPNIKKILAQLHKRFTVSMFQIQLKTDILLRRQISRHDEIPILIINFNQLKYLKEQVDFWLSRNHKNIIIIDNCSTYPPLLEYYKEISNRVTIEYMKENIGHMVFFENKKLQEKYGKGFFMVTDADIVPNKNLPENFMKRLIYYLIKYYSDVTKVGFSLRLDDIPDYYPLKEKVLRWEKQFWKKEIEKDVYKGMIDTTFAMYSPGYKFKNQDSFLSALRIGGNFSATHGGWYINPNQLSEEEKFYIKTVDKSSSWKLNEQGFHDNKSISNYD</sequence>
<organism evidence="2 3">
    <name type="scientific">Chryseobacterium taklimakanense</name>
    <dbReference type="NCBI Taxonomy" id="536441"/>
    <lineage>
        <taxon>Bacteria</taxon>
        <taxon>Pseudomonadati</taxon>
        <taxon>Bacteroidota</taxon>
        <taxon>Flavobacteriia</taxon>
        <taxon>Flavobacteriales</taxon>
        <taxon>Weeksellaceae</taxon>
        <taxon>Chryseobacterium group</taxon>
        <taxon>Chryseobacterium</taxon>
    </lineage>
</organism>
<dbReference type="RefSeq" id="WP_095072579.1">
    <property type="nucleotide sequence ID" value="NZ_LT906465.1"/>
</dbReference>
<dbReference type="Proteomes" id="UP000215196">
    <property type="component" value="Chromosome 1"/>
</dbReference>
<dbReference type="KEGG" id="ctak:4412677_01831"/>
<dbReference type="GO" id="GO:0016758">
    <property type="term" value="F:hexosyltransferase activity"/>
    <property type="evidence" value="ECO:0007669"/>
    <property type="project" value="UniProtKB-ARBA"/>
</dbReference>
<dbReference type="Pfam" id="PF00535">
    <property type="entry name" value="Glycos_transf_2"/>
    <property type="match status" value="1"/>
</dbReference>
<dbReference type="PANTHER" id="PTHR22916">
    <property type="entry name" value="GLYCOSYLTRANSFERASE"/>
    <property type="match status" value="1"/>
</dbReference>
<gene>
    <name evidence="2" type="ORF">SAMEA4412677_01831</name>
</gene>
<reference evidence="2 3" key="1">
    <citation type="submission" date="2017-06" db="EMBL/GenBank/DDBJ databases">
        <authorList>
            <consortium name="Pathogen Informatics"/>
        </authorList>
    </citation>
    <scope>NUCLEOTIDE SEQUENCE [LARGE SCALE GENOMIC DNA]</scope>
    <source>
        <strain evidence="2 3">NCTC13490</strain>
    </source>
</reference>
<dbReference type="SUPFAM" id="SSF53448">
    <property type="entry name" value="Nucleotide-diphospho-sugar transferases"/>
    <property type="match status" value="2"/>
</dbReference>
<keyword evidence="3" id="KW-1185">Reference proteome</keyword>
<keyword evidence="2" id="KW-0808">Transferase</keyword>
<evidence type="ECO:0000259" key="1">
    <source>
        <dbReference type="Pfam" id="PF00535"/>
    </source>
</evidence>
<name>A0A239XPW9_9FLAO</name>
<evidence type="ECO:0000313" key="2">
    <source>
        <dbReference type="EMBL" id="SNV47948.1"/>
    </source>
</evidence>
<feature type="domain" description="Glycosyltransferase 2-like" evidence="1">
    <location>
        <begin position="7"/>
        <end position="157"/>
    </location>
</feature>
<dbReference type="CDD" id="cd00761">
    <property type="entry name" value="Glyco_tranf_GTA_type"/>
    <property type="match status" value="2"/>
</dbReference>
<proteinExistence type="predicted"/>